<dbReference type="GO" id="GO:0030313">
    <property type="term" value="C:cell envelope"/>
    <property type="evidence" value="ECO:0007669"/>
    <property type="project" value="UniProtKB-SubCell"/>
</dbReference>
<dbReference type="EMBL" id="JAVBVO010000003">
    <property type="protein sequence ID" value="MDZ5759221.1"/>
    <property type="molecule type" value="Genomic_DNA"/>
</dbReference>
<keyword evidence="3" id="KW-0472">Membrane</keyword>
<protein>
    <recommendedName>
        <fullName evidence="6">WxL domain-containing protein</fullName>
    </recommendedName>
</protein>
<organism evidence="4 5">
    <name type="scientific">Carnobacterium maltaromaticum</name>
    <name type="common">Carnobacterium piscicola</name>
    <dbReference type="NCBI Taxonomy" id="2751"/>
    <lineage>
        <taxon>Bacteria</taxon>
        <taxon>Bacillati</taxon>
        <taxon>Bacillota</taxon>
        <taxon>Bacilli</taxon>
        <taxon>Lactobacillales</taxon>
        <taxon>Carnobacteriaceae</taxon>
        <taxon>Carnobacterium</taxon>
    </lineage>
</organism>
<gene>
    <name evidence="4" type="ORF">RAK27_11170</name>
</gene>
<dbReference type="RefSeq" id="WP_322809108.1">
    <property type="nucleotide sequence ID" value="NZ_JAVBVO010000003.1"/>
</dbReference>
<dbReference type="Proteomes" id="UP001290462">
    <property type="component" value="Unassembled WGS sequence"/>
</dbReference>
<dbReference type="AlphaFoldDB" id="A0AAW9K0F7"/>
<keyword evidence="3" id="KW-1133">Transmembrane helix</keyword>
<evidence type="ECO:0000313" key="4">
    <source>
        <dbReference type="EMBL" id="MDZ5759221.1"/>
    </source>
</evidence>
<dbReference type="InterPro" id="IPR001611">
    <property type="entry name" value="Leu-rich_rpt"/>
</dbReference>
<sequence>MKKKYINLFIVISSLLLLTFYGYLQIQKNRIQAVEGTNNPEGFIVEIDNNNGKILKGENDFDPDRPVIRPTYQGTQSELLEDVIGPKGKYKGFFDPTITSGSLESRNLQSFKRGETLIYRNVGRHNNRPLALKIDFLGEQNQYNDTVGVTKEGSLKISLGSGSFKPIDYQLVYDEDQYPPVKDVYLELPSTLSIGMSNAGKKTAPTISVGSSNLIKTYVNIPSSWYNSWGINLVERRYTLEQSTSGWDKGSEFSVMYFDSGYFLAPEISVVSDNNQKTLLKSQIVTSAEPHVTFFSSDVEAPFTPYYLPVRGNGVENSDTFEAKYDVGQGLTNTYETYLPESLKIVVEDTKGYFKNLNHAPIEFTDKNRNPIDLEITTETKGKKIVVTIPKATLNELKANQVNMKLNFGTANMDIDKVLENYDAEKDYYKVPLTFYNISTVNGEEKVSETTEVDATINQGIYGDPVEKNVFFGTNSDQLDVNELISNSATTIPGDTVTLKILERKEFDTEGIVELPVKLQSTKNSALTKIVNVPINVTKGFLITSDFFENKTWVIDSLNKQLSPKKVDVDLYESDLLKVKRVGTETTGDEYRGEHIPATINAFKNLELIYASGIGLTGNLPAELGELPNLYHIAFLDNELEGEIPASYGNLVKMTYFNLNNNNIGGTIPKEFSNLNKLEYFSVANNPLVGQIPTFPHVVLGVDVTNTQLTYNSADVPPFMTPTEGWDRWAKYSYSFLPSGKETLQLIGNKIVSSRTETIMPFNQADTGYFDLAVQKPIPEGEKGSSTKEALYLEHYYTIKDKQSGDILYEGFGEETAAIAYRKNIEYQVTLDEAFDNPANNWTIKGKIPELKFSETPNSITLEAQVNKDGVDKNLALDGQLAIFDNRDESHWKLKMTPSYLSDGSKQLQGEYIYTDLAGNEKIISDNQAMLIEEGESSESEVIPISTDWGSAKGLRYRLKPGNLLGSYRGSIMWTLEDAP</sequence>
<comment type="subcellular location">
    <subcellularLocation>
        <location evidence="1">Cell envelope</location>
    </subcellularLocation>
</comment>
<dbReference type="FunFam" id="3.80.10.10:FF:000383">
    <property type="entry name" value="Leucine-rich repeat receptor protein kinase EMS1"/>
    <property type="match status" value="1"/>
</dbReference>
<evidence type="ECO:0000313" key="5">
    <source>
        <dbReference type="Proteomes" id="UP001290462"/>
    </source>
</evidence>
<name>A0AAW9K0F7_CARML</name>
<keyword evidence="2" id="KW-0677">Repeat</keyword>
<dbReference type="InterPro" id="IPR051848">
    <property type="entry name" value="PGIP"/>
</dbReference>
<comment type="caution">
    <text evidence="4">The sequence shown here is derived from an EMBL/GenBank/DDBJ whole genome shotgun (WGS) entry which is preliminary data.</text>
</comment>
<proteinExistence type="predicted"/>
<reference evidence="4" key="1">
    <citation type="submission" date="2023-08" db="EMBL/GenBank/DDBJ databases">
        <title>Genomic characterization of piscicolin 126 produced by Carnobacterium maltaromaticum CM22 strain isolated from salmon (Salmo salar).</title>
        <authorList>
            <person name="Gonzalez-Gragera E."/>
            <person name="Garcia-Lopez J.D."/>
            <person name="Teso-Perez C."/>
            <person name="Gimenez-Hernandez I."/>
            <person name="Peralta-Sanchez J.M."/>
            <person name="Valdivia E."/>
            <person name="Montalban-Lopez M."/>
            <person name="Martin-Platero A.M."/>
            <person name="Banos A."/>
            <person name="Martinez-Bueno M."/>
        </authorList>
    </citation>
    <scope>NUCLEOTIDE SEQUENCE</scope>
    <source>
        <strain evidence="4">CM22</strain>
    </source>
</reference>
<dbReference type="PANTHER" id="PTHR48059:SF12">
    <property type="entry name" value="POLYGALACTURONASE INHIBITOR 1-LIKE"/>
    <property type="match status" value="1"/>
</dbReference>
<dbReference type="Pfam" id="PF00560">
    <property type="entry name" value="LRR_1"/>
    <property type="match status" value="1"/>
</dbReference>
<dbReference type="PANTHER" id="PTHR48059">
    <property type="entry name" value="POLYGALACTURONASE INHIBITOR 1"/>
    <property type="match status" value="1"/>
</dbReference>
<evidence type="ECO:0000256" key="1">
    <source>
        <dbReference type="ARBA" id="ARBA00004196"/>
    </source>
</evidence>
<keyword evidence="3" id="KW-0812">Transmembrane</keyword>
<accession>A0AAW9K0F7</accession>
<evidence type="ECO:0000256" key="3">
    <source>
        <dbReference type="SAM" id="Phobius"/>
    </source>
</evidence>
<feature type="transmembrane region" description="Helical" evidence="3">
    <location>
        <begin position="5"/>
        <end position="24"/>
    </location>
</feature>
<dbReference type="Gene3D" id="3.80.10.10">
    <property type="entry name" value="Ribonuclease Inhibitor"/>
    <property type="match status" value="1"/>
</dbReference>
<dbReference type="SUPFAM" id="SSF52058">
    <property type="entry name" value="L domain-like"/>
    <property type="match status" value="1"/>
</dbReference>
<dbReference type="InterPro" id="IPR032675">
    <property type="entry name" value="LRR_dom_sf"/>
</dbReference>
<evidence type="ECO:0000256" key="2">
    <source>
        <dbReference type="ARBA" id="ARBA00022737"/>
    </source>
</evidence>
<evidence type="ECO:0008006" key="6">
    <source>
        <dbReference type="Google" id="ProtNLM"/>
    </source>
</evidence>